<comment type="caution">
    <text evidence="11">The sequence shown here is derived from an EMBL/GenBank/DDBJ whole genome shotgun (WGS) entry which is preliminary data.</text>
</comment>
<gene>
    <name evidence="11" type="ORF">CUU66_11300</name>
</gene>
<evidence type="ECO:0000256" key="5">
    <source>
        <dbReference type="ARBA" id="ARBA00022989"/>
    </source>
</evidence>
<evidence type="ECO:0000256" key="7">
    <source>
        <dbReference type="SAM" id="Phobius"/>
    </source>
</evidence>
<dbReference type="InterPro" id="IPR023408">
    <property type="entry name" value="MscS_beta-dom_sf"/>
</dbReference>
<comment type="subcellular location">
    <subcellularLocation>
        <location evidence="1">Cell membrane</location>
        <topology evidence="1">Multi-pass membrane protein</topology>
    </subcellularLocation>
</comment>
<keyword evidence="6 7" id="KW-0472">Membrane</keyword>
<dbReference type="Gene3D" id="2.30.30.60">
    <property type="match status" value="1"/>
</dbReference>
<dbReference type="InterPro" id="IPR049142">
    <property type="entry name" value="MS_channel_1st"/>
</dbReference>
<dbReference type="InterPro" id="IPR049278">
    <property type="entry name" value="MS_channel_C"/>
</dbReference>
<dbReference type="Pfam" id="PF21082">
    <property type="entry name" value="MS_channel_3rd"/>
    <property type="match status" value="1"/>
</dbReference>
<dbReference type="PANTHER" id="PTHR43634">
    <property type="entry name" value="OW CONDUCTANCE MECHANOSENSITIVE CHANNEL"/>
    <property type="match status" value="1"/>
</dbReference>
<sequence length="371" mass="41891">MSLGSFVFALSLSEFDYDMLKNLGISVGILLLFVLFRNIFTKYVFQLILKLSRKTPTDFVTQICLGFERPLGWFFIIVGLYLAMDYFPFIEQHNALFLKFLRSMVIVLITWGLFNLSSPASGILISVNQRINNKIDLILIPFISRAIRVIMVAISLSIIGQEFDYDVNGLVAGLGLGGLAFALAAKEAVGNLIGGIVIVTEKPFSIGDWILTPSVEGTVEDINFRSTKIRTFSQALVTVPNATLANEAITNWSRMGKRRITFHLGLNYKTTKEEIHRVVNRIEVLLMTHEEIHPDTIMVAFDHYNESSLDILIYFFTNSTVWAEHVKIKHEINLEIMGILEEEGVEVAFPSRTIYVTSQSSEELEPMVSYD</sequence>
<dbReference type="PANTHER" id="PTHR43634:SF2">
    <property type="entry name" value="LOW CONDUCTANCE MECHANOSENSITIVE CHANNEL YNAI"/>
    <property type="match status" value="1"/>
</dbReference>
<evidence type="ECO:0000259" key="9">
    <source>
        <dbReference type="Pfam" id="PF21082"/>
    </source>
</evidence>
<accession>A0A2N5M5X0</accession>
<comment type="similarity">
    <text evidence="2">Belongs to the MscS (TC 1.A.23) family.</text>
</comment>
<feature type="domain" description="Mechanosensitive ion channel MscS" evidence="8">
    <location>
        <begin position="188"/>
        <end position="254"/>
    </location>
</feature>
<dbReference type="RefSeq" id="WP_101642167.1">
    <property type="nucleotide sequence ID" value="NZ_PGUY01000034.1"/>
</dbReference>
<proteinExistence type="inferred from homology"/>
<dbReference type="InterPro" id="IPR006685">
    <property type="entry name" value="MscS_channel_2nd"/>
</dbReference>
<dbReference type="Proteomes" id="UP000234748">
    <property type="component" value="Unassembled WGS sequence"/>
</dbReference>
<dbReference type="GO" id="GO:0055085">
    <property type="term" value="P:transmembrane transport"/>
    <property type="evidence" value="ECO:0007669"/>
    <property type="project" value="InterPro"/>
</dbReference>
<feature type="domain" description="Mechanosensitive ion channel MscS C-terminal" evidence="9">
    <location>
        <begin position="261"/>
        <end position="346"/>
    </location>
</feature>
<dbReference type="GO" id="GO:0005886">
    <property type="term" value="C:plasma membrane"/>
    <property type="evidence" value="ECO:0007669"/>
    <property type="project" value="UniProtKB-SubCell"/>
</dbReference>
<feature type="transmembrane region" description="Helical" evidence="7">
    <location>
        <begin position="137"/>
        <end position="159"/>
    </location>
</feature>
<keyword evidence="5 7" id="KW-1133">Transmembrane helix</keyword>
<dbReference type="AlphaFoldDB" id="A0A2N5M5X0"/>
<evidence type="ECO:0000259" key="8">
    <source>
        <dbReference type="Pfam" id="PF00924"/>
    </source>
</evidence>
<dbReference type="InterPro" id="IPR010920">
    <property type="entry name" value="LSM_dom_sf"/>
</dbReference>
<evidence type="ECO:0000256" key="1">
    <source>
        <dbReference type="ARBA" id="ARBA00004651"/>
    </source>
</evidence>
<dbReference type="SUPFAM" id="SSF82689">
    <property type="entry name" value="Mechanosensitive channel protein MscS (YggB), C-terminal domain"/>
    <property type="match status" value="1"/>
</dbReference>
<evidence type="ECO:0000256" key="4">
    <source>
        <dbReference type="ARBA" id="ARBA00022692"/>
    </source>
</evidence>
<keyword evidence="3" id="KW-1003">Cell membrane</keyword>
<keyword evidence="4 7" id="KW-0812">Transmembrane</keyword>
<feature type="transmembrane region" description="Helical" evidence="7">
    <location>
        <begin position="71"/>
        <end position="90"/>
    </location>
</feature>
<feature type="transmembrane region" description="Helical" evidence="7">
    <location>
        <begin position="96"/>
        <end position="116"/>
    </location>
</feature>
<dbReference type="EMBL" id="PGUY01000034">
    <property type="protein sequence ID" value="PLT29766.1"/>
    <property type="molecule type" value="Genomic_DNA"/>
</dbReference>
<evidence type="ECO:0000256" key="6">
    <source>
        <dbReference type="ARBA" id="ARBA00023136"/>
    </source>
</evidence>
<protein>
    <submittedName>
        <fullName evidence="11">Mechanosensitive ion channel protein</fullName>
    </submittedName>
</protein>
<dbReference type="SUPFAM" id="SSF50182">
    <property type="entry name" value="Sm-like ribonucleoproteins"/>
    <property type="match status" value="1"/>
</dbReference>
<dbReference type="InterPro" id="IPR011014">
    <property type="entry name" value="MscS_channel_TM-2"/>
</dbReference>
<dbReference type="Pfam" id="PF00924">
    <property type="entry name" value="MS_channel_2nd"/>
    <property type="match status" value="1"/>
</dbReference>
<evidence type="ECO:0000259" key="10">
    <source>
        <dbReference type="Pfam" id="PF21088"/>
    </source>
</evidence>
<dbReference type="Gene3D" id="1.10.287.1260">
    <property type="match status" value="1"/>
</dbReference>
<feature type="transmembrane region" description="Helical" evidence="7">
    <location>
        <begin position="25"/>
        <end position="45"/>
    </location>
</feature>
<dbReference type="OrthoDB" id="9809206at2"/>
<dbReference type="Pfam" id="PF21088">
    <property type="entry name" value="MS_channel_1st"/>
    <property type="match status" value="1"/>
</dbReference>
<name>A0A2N5M5X0_9BACI</name>
<dbReference type="InterPro" id="IPR011066">
    <property type="entry name" value="MscS_channel_C_sf"/>
</dbReference>
<feature type="domain" description="Mechanosensitive ion channel transmembrane helices 2/3" evidence="10">
    <location>
        <begin position="147"/>
        <end position="186"/>
    </location>
</feature>
<dbReference type="Gene3D" id="3.30.70.100">
    <property type="match status" value="1"/>
</dbReference>
<dbReference type="SUPFAM" id="SSF82861">
    <property type="entry name" value="Mechanosensitive channel protein MscS (YggB), transmembrane region"/>
    <property type="match status" value="1"/>
</dbReference>
<organism evidence="11 12">
    <name type="scientific">Peribacillus deserti</name>
    <dbReference type="NCBI Taxonomy" id="673318"/>
    <lineage>
        <taxon>Bacteria</taxon>
        <taxon>Bacillati</taxon>
        <taxon>Bacillota</taxon>
        <taxon>Bacilli</taxon>
        <taxon>Bacillales</taxon>
        <taxon>Bacillaceae</taxon>
        <taxon>Peribacillus</taxon>
    </lineage>
</organism>
<evidence type="ECO:0000256" key="2">
    <source>
        <dbReference type="ARBA" id="ARBA00008017"/>
    </source>
</evidence>
<evidence type="ECO:0000313" key="11">
    <source>
        <dbReference type="EMBL" id="PLT29766.1"/>
    </source>
</evidence>
<dbReference type="InterPro" id="IPR045042">
    <property type="entry name" value="YnaI-like"/>
</dbReference>
<keyword evidence="12" id="KW-1185">Reference proteome</keyword>
<reference evidence="11 12" key="1">
    <citation type="submission" date="2017-11" db="EMBL/GenBank/DDBJ databases">
        <title>Comparitive Functional Genomics of Dry Heat Resistant strains isolated from the Viking Spacecraft.</title>
        <authorList>
            <person name="Seuylemezian A."/>
            <person name="Cooper K."/>
            <person name="Vaishampayan P."/>
        </authorList>
    </citation>
    <scope>NUCLEOTIDE SEQUENCE [LARGE SCALE GENOMIC DNA]</scope>
    <source>
        <strain evidence="11 12">V1-29</strain>
    </source>
</reference>
<evidence type="ECO:0000256" key="3">
    <source>
        <dbReference type="ARBA" id="ARBA00022475"/>
    </source>
</evidence>
<evidence type="ECO:0000313" key="12">
    <source>
        <dbReference type="Proteomes" id="UP000234748"/>
    </source>
</evidence>